<organism evidence="1 2">
    <name type="scientific">Persea americana</name>
    <name type="common">Avocado</name>
    <dbReference type="NCBI Taxonomy" id="3435"/>
    <lineage>
        <taxon>Eukaryota</taxon>
        <taxon>Viridiplantae</taxon>
        <taxon>Streptophyta</taxon>
        <taxon>Embryophyta</taxon>
        <taxon>Tracheophyta</taxon>
        <taxon>Spermatophyta</taxon>
        <taxon>Magnoliopsida</taxon>
        <taxon>Magnoliidae</taxon>
        <taxon>Laurales</taxon>
        <taxon>Lauraceae</taxon>
        <taxon>Persea</taxon>
    </lineage>
</organism>
<name>A0ACC2MJN9_PERAE</name>
<keyword evidence="2" id="KW-1185">Reference proteome</keyword>
<evidence type="ECO:0000313" key="2">
    <source>
        <dbReference type="Proteomes" id="UP001234297"/>
    </source>
</evidence>
<sequence length="771" mass="88412">MKELSKFLHGTLEASIFQATMHTPSFSPFNCIFWGENPAFVTIKLNGTKVAETSHELGRVWNQTFHILCAHPLDSNITITLKTRFSILGRIHIPAQRLLQEPKCYDGFFPLYTEKGKPQPRLKLRFSLCFKDAESGQCWGRGLCGFAGLKRGVSFPQRSNCRVTLYQDAHHSSSFQPPIYTNGRENYKPRKLWEDVYKAMDGAKYLIYIAGWSLNPKMELVRDPETEIPHAKGITIGELLKRKAEEGVAVRIMLWDDETSLPIIKNKGVMRTHDEDAMEFFRHTKVICRLCPRLHHKFPTLFAHHQKTITLDTQVISSDLSNHGDIDKDIREVMSFVGGLDLCDGRYDTEEHSLFRTLNSESHVHDFYQINFDGASLHRGGPREPWHDAHACITGEAAWDVLANFEQRWTKQCHSSLLVSTSTIPSLLEPSHPTVGLANDWNAQIFRSIDHISTRFLHDNLPIECSIHEAYVQAIRRAERFIYIENQYFTGGCHMWEKDQHCGCKNLIPVEIAMKVVSKIRARERFAAYIVIPMWPEGVPESEPVQEILHWTRLTMGMMYRLIGEAVRESDESLHPRDYLNFFCLANREKRDNNEFVPPCSPQHATHYWKAQRHRRFMVYVHSKLMIVDDEYILIGSANINQRSMDGGRDTEIAVGCYQPEFIGDRRSHGAVHAYRMSLWYEHTGCLEEIFQEAHSVDCVRRMLAIGEEMWGVYSGKDVVDMEGRHLVNYPINISVDGSVGDLMMGGGTFPDTNTLIKGKKSKLIPPVCTT</sequence>
<dbReference type="Proteomes" id="UP001234297">
    <property type="component" value="Chromosome 2"/>
</dbReference>
<accession>A0ACC2MJN9</accession>
<dbReference type="EMBL" id="CM056810">
    <property type="protein sequence ID" value="KAJ8645859.1"/>
    <property type="molecule type" value="Genomic_DNA"/>
</dbReference>
<evidence type="ECO:0000313" key="1">
    <source>
        <dbReference type="EMBL" id="KAJ8645859.1"/>
    </source>
</evidence>
<reference evidence="1 2" key="1">
    <citation type="journal article" date="2022" name="Hortic Res">
        <title>A haplotype resolved chromosomal level avocado genome allows analysis of novel avocado genes.</title>
        <authorList>
            <person name="Nath O."/>
            <person name="Fletcher S.J."/>
            <person name="Hayward A."/>
            <person name="Shaw L.M."/>
            <person name="Masouleh A.K."/>
            <person name="Furtado A."/>
            <person name="Henry R.J."/>
            <person name="Mitter N."/>
        </authorList>
    </citation>
    <scope>NUCLEOTIDE SEQUENCE [LARGE SCALE GENOMIC DNA]</scope>
    <source>
        <strain evidence="2">cv. Hass</strain>
    </source>
</reference>
<comment type="caution">
    <text evidence="1">The sequence shown here is derived from an EMBL/GenBank/DDBJ whole genome shotgun (WGS) entry which is preliminary data.</text>
</comment>
<protein>
    <submittedName>
        <fullName evidence="1">Uncharacterized protein</fullName>
    </submittedName>
</protein>
<gene>
    <name evidence="1" type="ORF">MRB53_007607</name>
</gene>
<proteinExistence type="predicted"/>